<keyword evidence="3" id="KW-1185">Reference proteome</keyword>
<feature type="transmembrane region" description="Helical" evidence="1">
    <location>
        <begin position="14"/>
        <end position="36"/>
    </location>
</feature>
<accession>A0A409VV69</accession>
<proteinExistence type="predicted"/>
<evidence type="ECO:0000313" key="2">
    <source>
        <dbReference type="EMBL" id="PPQ70156.1"/>
    </source>
</evidence>
<dbReference type="Proteomes" id="UP000284706">
    <property type="component" value="Unassembled WGS sequence"/>
</dbReference>
<keyword evidence="1" id="KW-1133">Transmembrane helix</keyword>
<organism evidence="2 3">
    <name type="scientific">Gymnopilus dilepis</name>
    <dbReference type="NCBI Taxonomy" id="231916"/>
    <lineage>
        <taxon>Eukaryota</taxon>
        <taxon>Fungi</taxon>
        <taxon>Dikarya</taxon>
        <taxon>Basidiomycota</taxon>
        <taxon>Agaricomycotina</taxon>
        <taxon>Agaricomycetes</taxon>
        <taxon>Agaricomycetidae</taxon>
        <taxon>Agaricales</taxon>
        <taxon>Agaricineae</taxon>
        <taxon>Hymenogastraceae</taxon>
        <taxon>Gymnopilus</taxon>
    </lineage>
</organism>
<keyword evidence="1" id="KW-0812">Transmembrane</keyword>
<sequence length="148" mass="16076">MVAFPITEAQLIELFVGAVLFGIHMTSTGSCIYTLVSQKKPNISRTAALSLILLINAAFDVSLQFYDILQAFVFYNGPGGAADEFEHASSWLNISKVPLASTIYSTQPANVTQALIVGFQTMIGDAMLVRNKLFHKGKCRDTPSTVDL</sequence>
<evidence type="ECO:0000313" key="3">
    <source>
        <dbReference type="Proteomes" id="UP000284706"/>
    </source>
</evidence>
<comment type="caution">
    <text evidence="2">The sequence shown here is derived from an EMBL/GenBank/DDBJ whole genome shotgun (WGS) entry which is preliminary data.</text>
</comment>
<gene>
    <name evidence="2" type="ORF">CVT26_014450</name>
</gene>
<evidence type="ECO:0000256" key="1">
    <source>
        <dbReference type="SAM" id="Phobius"/>
    </source>
</evidence>
<dbReference type="InParanoid" id="A0A409VV69"/>
<reference evidence="2 3" key="1">
    <citation type="journal article" date="2018" name="Evol. Lett.">
        <title>Horizontal gene cluster transfer increased hallucinogenic mushroom diversity.</title>
        <authorList>
            <person name="Reynolds H.T."/>
            <person name="Vijayakumar V."/>
            <person name="Gluck-Thaler E."/>
            <person name="Korotkin H.B."/>
            <person name="Matheny P.B."/>
            <person name="Slot J.C."/>
        </authorList>
    </citation>
    <scope>NUCLEOTIDE SEQUENCE [LARGE SCALE GENOMIC DNA]</scope>
    <source>
        <strain evidence="2 3">SRW20</strain>
    </source>
</reference>
<protein>
    <submittedName>
        <fullName evidence="2">Uncharacterized protein</fullName>
    </submittedName>
</protein>
<dbReference type="EMBL" id="NHYE01005551">
    <property type="protein sequence ID" value="PPQ70156.1"/>
    <property type="molecule type" value="Genomic_DNA"/>
</dbReference>
<name>A0A409VV69_9AGAR</name>
<keyword evidence="1" id="KW-0472">Membrane</keyword>
<dbReference type="AlphaFoldDB" id="A0A409VV69"/>
<dbReference type="OrthoDB" id="3269446at2759"/>